<dbReference type="PANTHER" id="PTHR43471:SF10">
    <property type="entry name" value="SLL1107 PROTEIN"/>
    <property type="match status" value="1"/>
</dbReference>
<comment type="caution">
    <text evidence="2">The sequence shown here is derived from an EMBL/GenBank/DDBJ whole genome shotgun (WGS) entry which is preliminary data.</text>
</comment>
<gene>
    <name evidence="2" type="ORF">S06H3_21914</name>
</gene>
<organism evidence="2">
    <name type="scientific">marine sediment metagenome</name>
    <dbReference type="NCBI Taxonomy" id="412755"/>
    <lineage>
        <taxon>unclassified sequences</taxon>
        <taxon>metagenomes</taxon>
        <taxon>ecological metagenomes</taxon>
    </lineage>
</organism>
<keyword evidence="1" id="KW-1133">Transmembrane helix</keyword>
<keyword evidence="1" id="KW-0472">Membrane</keyword>
<reference evidence="2" key="1">
    <citation type="journal article" date="2014" name="Front. Microbiol.">
        <title>High frequency of phylogenetically diverse reductive dehalogenase-homologous genes in deep subseafloor sedimentary metagenomes.</title>
        <authorList>
            <person name="Kawai M."/>
            <person name="Futagami T."/>
            <person name="Toyoda A."/>
            <person name="Takaki Y."/>
            <person name="Nishi S."/>
            <person name="Hori S."/>
            <person name="Arai W."/>
            <person name="Tsubouchi T."/>
            <person name="Morono Y."/>
            <person name="Uchiyama I."/>
            <person name="Ito T."/>
            <person name="Fujiyama A."/>
            <person name="Inagaki F."/>
            <person name="Takami H."/>
        </authorList>
    </citation>
    <scope>NUCLEOTIDE SEQUENCE</scope>
    <source>
        <strain evidence="2">Expedition CK06-06</strain>
    </source>
</reference>
<dbReference type="EMBL" id="BARV01011599">
    <property type="protein sequence ID" value="GAI09905.1"/>
    <property type="molecule type" value="Genomic_DNA"/>
</dbReference>
<evidence type="ECO:0000256" key="1">
    <source>
        <dbReference type="SAM" id="Phobius"/>
    </source>
</evidence>
<protein>
    <recommendedName>
        <fullName evidence="3">ABC transporter permease</fullName>
    </recommendedName>
</protein>
<feature type="transmembrane region" description="Helical" evidence="1">
    <location>
        <begin position="52"/>
        <end position="77"/>
    </location>
</feature>
<evidence type="ECO:0000313" key="2">
    <source>
        <dbReference type="EMBL" id="GAI09905.1"/>
    </source>
</evidence>
<feature type="transmembrane region" description="Helical" evidence="1">
    <location>
        <begin position="98"/>
        <end position="122"/>
    </location>
</feature>
<dbReference type="AlphaFoldDB" id="X1M5E6"/>
<evidence type="ECO:0008006" key="3">
    <source>
        <dbReference type="Google" id="ProtNLM"/>
    </source>
</evidence>
<dbReference type="PANTHER" id="PTHR43471">
    <property type="entry name" value="ABC TRANSPORTER PERMEASE"/>
    <property type="match status" value="1"/>
</dbReference>
<feature type="non-terminal residue" evidence="2">
    <location>
        <position position="220"/>
    </location>
</feature>
<accession>X1M5E6</accession>
<keyword evidence="1" id="KW-0812">Transmembrane</keyword>
<feature type="transmembrane region" description="Helical" evidence="1">
    <location>
        <begin position="20"/>
        <end position="40"/>
    </location>
</feature>
<sequence>MHSIWAVATSTIKQALRMKIAAVFIILLIVLLPVMGVSMTGDGTLKGRLQTFVSYGLSLTNLLLCLLTIIVSIYTLTNDIKQRQIYTVITKPIRRFQLLLGKLLGVILLSTALLALFSAIIYTITIYTPKLFDAGEAELIQVKNEFFTARASLMPPEVDVTQEVLATYEKLKKTGQLPPDVSRKEIIAELTNRKQLEKRAAVVGQWLVWEFNNVKVLDPN</sequence>
<name>X1M5E6_9ZZZZ</name>
<proteinExistence type="predicted"/>